<accession>A0A835IJL1</accession>
<gene>
    <name evidence="6" type="ORF">IFM89_038525</name>
</gene>
<dbReference type="SUPFAM" id="SSF51735">
    <property type="entry name" value="NAD(P)-binding Rossmann-fold domains"/>
    <property type="match status" value="1"/>
</dbReference>
<feature type="domain" description="Lactate/malate dehydrogenase N-terminal" evidence="5">
    <location>
        <begin position="22"/>
        <end position="72"/>
    </location>
</feature>
<dbReference type="GO" id="GO:0005739">
    <property type="term" value="C:mitochondrion"/>
    <property type="evidence" value="ECO:0007669"/>
    <property type="project" value="TreeGrafter"/>
</dbReference>
<evidence type="ECO:0000313" key="7">
    <source>
        <dbReference type="Proteomes" id="UP000631114"/>
    </source>
</evidence>
<keyword evidence="3" id="KW-0560">Oxidoreductase</keyword>
<protein>
    <recommendedName>
        <fullName evidence="1">malate dehydrogenase</fullName>
        <ecNumber evidence="1">1.1.1.37</ecNumber>
    </recommendedName>
</protein>
<evidence type="ECO:0000259" key="5">
    <source>
        <dbReference type="Pfam" id="PF00056"/>
    </source>
</evidence>
<dbReference type="Gene3D" id="3.40.50.720">
    <property type="entry name" value="NAD(P)-binding Rossmann-like Domain"/>
    <property type="match status" value="1"/>
</dbReference>
<evidence type="ECO:0000256" key="3">
    <source>
        <dbReference type="ARBA" id="ARBA00023002"/>
    </source>
</evidence>
<dbReference type="Proteomes" id="UP000631114">
    <property type="component" value="Unassembled WGS sequence"/>
</dbReference>
<evidence type="ECO:0000256" key="1">
    <source>
        <dbReference type="ARBA" id="ARBA00012995"/>
    </source>
</evidence>
<dbReference type="OrthoDB" id="1935377at2759"/>
<reference evidence="6 7" key="1">
    <citation type="submission" date="2020-10" db="EMBL/GenBank/DDBJ databases">
        <title>The Coptis chinensis genome and diversification of protoberbering-type alkaloids.</title>
        <authorList>
            <person name="Wang B."/>
            <person name="Shu S."/>
            <person name="Song C."/>
            <person name="Liu Y."/>
        </authorList>
    </citation>
    <scope>NUCLEOTIDE SEQUENCE [LARGE SCALE GENOMIC DNA]</scope>
    <source>
        <strain evidence="6">HL-2020</strain>
        <tissue evidence="6">Leaf</tissue>
    </source>
</reference>
<keyword evidence="4" id="KW-0520">NAD</keyword>
<organism evidence="6 7">
    <name type="scientific">Coptis chinensis</name>
    <dbReference type="NCBI Taxonomy" id="261450"/>
    <lineage>
        <taxon>Eukaryota</taxon>
        <taxon>Viridiplantae</taxon>
        <taxon>Streptophyta</taxon>
        <taxon>Embryophyta</taxon>
        <taxon>Tracheophyta</taxon>
        <taxon>Spermatophyta</taxon>
        <taxon>Magnoliopsida</taxon>
        <taxon>Ranunculales</taxon>
        <taxon>Ranunculaceae</taxon>
        <taxon>Coptidoideae</taxon>
        <taxon>Coptis</taxon>
    </lineage>
</organism>
<evidence type="ECO:0000256" key="2">
    <source>
        <dbReference type="ARBA" id="ARBA00022532"/>
    </source>
</evidence>
<proteinExistence type="predicted"/>
<dbReference type="EC" id="1.1.1.37" evidence="1"/>
<dbReference type="GO" id="GO:0030060">
    <property type="term" value="F:L-malate dehydrogenase (NAD+) activity"/>
    <property type="evidence" value="ECO:0007669"/>
    <property type="project" value="UniProtKB-EC"/>
</dbReference>
<evidence type="ECO:0000256" key="4">
    <source>
        <dbReference type="ARBA" id="ARBA00023027"/>
    </source>
</evidence>
<name>A0A835IJL1_9MAGN</name>
<dbReference type="Pfam" id="PF00056">
    <property type="entry name" value="Ldh_1_N"/>
    <property type="match status" value="1"/>
</dbReference>
<keyword evidence="7" id="KW-1185">Reference proteome</keyword>
<keyword evidence="2" id="KW-0816">Tricarboxylic acid cycle</keyword>
<evidence type="ECO:0000313" key="6">
    <source>
        <dbReference type="EMBL" id="KAF9617763.1"/>
    </source>
</evidence>
<dbReference type="EMBL" id="JADFTS010000003">
    <property type="protein sequence ID" value="KAF9617763.1"/>
    <property type="molecule type" value="Genomic_DNA"/>
</dbReference>
<dbReference type="GO" id="GO:0006099">
    <property type="term" value="P:tricarboxylic acid cycle"/>
    <property type="evidence" value="ECO:0007669"/>
    <property type="project" value="UniProtKB-KW"/>
</dbReference>
<comment type="caution">
    <text evidence="6">The sequence shown here is derived from an EMBL/GenBank/DDBJ whole genome shotgun (WGS) entry which is preliminary data.</text>
</comment>
<dbReference type="PANTHER" id="PTHR11540">
    <property type="entry name" value="MALATE AND LACTATE DEHYDROGENASE"/>
    <property type="match status" value="1"/>
</dbReference>
<dbReference type="AlphaFoldDB" id="A0A835IJL1"/>
<sequence>MQASTFKVAILGAAGGIGQPLANIVKILVEAVADNYPDVFIHIISNPVNSTIPIAAEILKQKGVYNPKKLFGVTTLDVVRA</sequence>
<dbReference type="PANTHER" id="PTHR11540:SF16">
    <property type="entry name" value="MALATE DEHYDROGENASE, MITOCHONDRIAL"/>
    <property type="match status" value="1"/>
</dbReference>
<dbReference type="InterPro" id="IPR036291">
    <property type="entry name" value="NAD(P)-bd_dom_sf"/>
</dbReference>
<dbReference type="InterPro" id="IPR001236">
    <property type="entry name" value="Lactate/malate_DH_N"/>
</dbReference>